<evidence type="ECO:0000313" key="2">
    <source>
        <dbReference type="Proteomes" id="UP001159363"/>
    </source>
</evidence>
<dbReference type="EMBL" id="JARBHB010000003">
    <property type="protein sequence ID" value="KAJ8888608.1"/>
    <property type="molecule type" value="Genomic_DNA"/>
</dbReference>
<evidence type="ECO:0000313" key="1">
    <source>
        <dbReference type="EMBL" id="KAJ8888608.1"/>
    </source>
</evidence>
<name>A0ABQ9HXT4_9NEOP</name>
<keyword evidence="2" id="KW-1185">Reference proteome</keyword>
<proteinExistence type="predicted"/>
<comment type="caution">
    <text evidence="1">The sequence shown here is derived from an EMBL/GenBank/DDBJ whole genome shotgun (WGS) entry which is preliminary data.</text>
</comment>
<sequence length="81" mass="9211">MSTKFHALQSMKEMDIIMKMADMTILNKKVAIGGMIFNDEMIANVLLSGLLADEYKVFVQNLREPNLTTMMVKGQLLDEEQ</sequence>
<gene>
    <name evidence="1" type="ORF">PR048_008100</name>
</gene>
<protein>
    <submittedName>
        <fullName evidence="1">Uncharacterized protein</fullName>
    </submittedName>
</protein>
<accession>A0ABQ9HXT4</accession>
<reference evidence="1 2" key="1">
    <citation type="submission" date="2023-02" db="EMBL/GenBank/DDBJ databases">
        <title>LHISI_Scaffold_Assembly.</title>
        <authorList>
            <person name="Stuart O.P."/>
            <person name="Cleave R."/>
            <person name="Magrath M.J.L."/>
            <person name="Mikheyev A.S."/>
        </authorList>
    </citation>
    <scope>NUCLEOTIDE SEQUENCE [LARGE SCALE GENOMIC DNA]</scope>
    <source>
        <strain evidence="1">Daus_M_001</strain>
        <tissue evidence="1">Leg muscle</tissue>
    </source>
</reference>
<dbReference type="Proteomes" id="UP001159363">
    <property type="component" value="Chromosome 3"/>
</dbReference>
<organism evidence="1 2">
    <name type="scientific">Dryococelus australis</name>
    <dbReference type="NCBI Taxonomy" id="614101"/>
    <lineage>
        <taxon>Eukaryota</taxon>
        <taxon>Metazoa</taxon>
        <taxon>Ecdysozoa</taxon>
        <taxon>Arthropoda</taxon>
        <taxon>Hexapoda</taxon>
        <taxon>Insecta</taxon>
        <taxon>Pterygota</taxon>
        <taxon>Neoptera</taxon>
        <taxon>Polyneoptera</taxon>
        <taxon>Phasmatodea</taxon>
        <taxon>Verophasmatodea</taxon>
        <taxon>Anareolatae</taxon>
        <taxon>Phasmatidae</taxon>
        <taxon>Eurycanthinae</taxon>
        <taxon>Dryococelus</taxon>
    </lineage>
</organism>